<dbReference type="EMBL" id="NBII01000008">
    <property type="protein sequence ID" value="PAV16562.1"/>
    <property type="molecule type" value="Genomic_DNA"/>
</dbReference>
<evidence type="ECO:0000259" key="2">
    <source>
        <dbReference type="Pfam" id="PF15377"/>
    </source>
</evidence>
<proteinExistence type="predicted"/>
<dbReference type="InParanoid" id="A0A286UAF9"/>
<evidence type="ECO:0000313" key="3">
    <source>
        <dbReference type="EMBL" id="PAV16562.1"/>
    </source>
</evidence>
<keyword evidence="4" id="KW-1185">Reference proteome</keyword>
<dbReference type="InterPro" id="IPR027911">
    <property type="entry name" value="DUF4604"/>
</dbReference>
<feature type="compositionally biased region" description="Polar residues" evidence="1">
    <location>
        <begin position="1"/>
        <end position="16"/>
    </location>
</feature>
<feature type="region of interest" description="Disordered" evidence="1">
    <location>
        <begin position="35"/>
        <end position="209"/>
    </location>
</feature>
<protein>
    <recommendedName>
        <fullName evidence="2">DUF4604 domain-containing protein</fullName>
    </recommendedName>
</protein>
<feature type="compositionally biased region" description="Acidic residues" evidence="1">
    <location>
        <begin position="37"/>
        <end position="48"/>
    </location>
</feature>
<feature type="compositionally biased region" description="Basic and acidic residues" evidence="1">
    <location>
        <begin position="96"/>
        <end position="110"/>
    </location>
</feature>
<dbReference type="AlphaFoldDB" id="A0A286UAF9"/>
<feature type="compositionally biased region" description="Low complexity" evidence="1">
    <location>
        <begin position="150"/>
        <end position="164"/>
    </location>
</feature>
<feature type="compositionally biased region" description="Basic and acidic residues" evidence="1">
    <location>
        <begin position="165"/>
        <end position="187"/>
    </location>
</feature>
<feature type="region of interest" description="Disordered" evidence="1">
    <location>
        <begin position="1"/>
        <end position="22"/>
    </location>
</feature>
<name>A0A286UAF9_9AGAM</name>
<organism evidence="3 4">
    <name type="scientific">Pyrrhoderma noxium</name>
    <dbReference type="NCBI Taxonomy" id="2282107"/>
    <lineage>
        <taxon>Eukaryota</taxon>
        <taxon>Fungi</taxon>
        <taxon>Dikarya</taxon>
        <taxon>Basidiomycota</taxon>
        <taxon>Agaricomycotina</taxon>
        <taxon>Agaricomycetes</taxon>
        <taxon>Hymenochaetales</taxon>
        <taxon>Hymenochaetaceae</taxon>
        <taxon>Pyrrhoderma</taxon>
    </lineage>
</organism>
<reference evidence="3 4" key="1">
    <citation type="journal article" date="2017" name="Mol. Ecol.">
        <title>Comparative and population genomic landscape of Phellinus noxius: A hypervariable fungus causing root rot in trees.</title>
        <authorList>
            <person name="Chung C.L."/>
            <person name="Lee T.J."/>
            <person name="Akiba M."/>
            <person name="Lee H.H."/>
            <person name="Kuo T.H."/>
            <person name="Liu D."/>
            <person name="Ke H.M."/>
            <person name="Yokoi T."/>
            <person name="Roa M.B."/>
            <person name="Lu M.J."/>
            <person name="Chang Y.Y."/>
            <person name="Ann P.J."/>
            <person name="Tsai J.N."/>
            <person name="Chen C.Y."/>
            <person name="Tzean S.S."/>
            <person name="Ota Y."/>
            <person name="Hattori T."/>
            <person name="Sahashi N."/>
            <person name="Liou R.F."/>
            <person name="Kikuchi T."/>
            <person name="Tsai I.J."/>
        </authorList>
    </citation>
    <scope>NUCLEOTIDE SEQUENCE [LARGE SCALE GENOMIC DNA]</scope>
    <source>
        <strain evidence="3 4">FFPRI411160</strain>
    </source>
</reference>
<feature type="domain" description="DUF4604" evidence="2">
    <location>
        <begin position="14"/>
        <end position="209"/>
    </location>
</feature>
<accession>A0A286UAF9</accession>
<evidence type="ECO:0000313" key="4">
    <source>
        <dbReference type="Proteomes" id="UP000217199"/>
    </source>
</evidence>
<dbReference type="OrthoDB" id="2553298at2759"/>
<evidence type="ECO:0000256" key="1">
    <source>
        <dbReference type="SAM" id="MobiDB-lite"/>
    </source>
</evidence>
<comment type="caution">
    <text evidence="3">The sequence shown here is derived from an EMBL/GenBank/DDBJ whole genome shotgun (WGS) entry which is preliminary data.</text>
</comment>
<dbReference type="Proteomes" id="UP000217199">
    <property type="component" value="Unassembled WGS sequence"/>
</dbReference>
<dbReference type="Pfam" id="PF15377">
    <property type="entry name" value="DUF4604"/>
    <property type="match status" value="1"/>
</dbReference>
<sequence length="209" mass="23358">MSNKEPSRYQISSRLTYNEGPVPNFLQRLRNQVAGIDDQDTEEDDLNEWEAISGRPPIPRRPTSPRRHSPPSRPDGDPGSADEEDGDEKPQVVVLREGKHMTAREAENERRKARGLAPLPPDDLDMNKEANSETETMQGKSTEEEKKRSSASSNSLSFSSSNAKTSERTSKKRKPIGERSLGEEGSHKSQKKTKKIKGNSKSLLSFIDD</sequence>
<gene>
    <name evidence="3" type="ORF">PNOK_0818200</name>
</gene>
<feature type="compositionally biased region" description="Basic residues" evidence="1">
    <location>
        <begin position="188"/>
        <end position="198"/>
    </location>
</feature>